<dbReference type="Gene3D" id="2.60.40.10">
    <property type="entry name" value="Immunoglobulins"/>
    <property type="match status" value="6"/>
</dbReference>
<dbReference type="Pfam" id="PF12245">
    <property type="entry name" value="Big_3_2"/>
    <property type="match status" value="1"/>
</dbReference>
<dbReference type="STRING" id="1121298.SAMN05444401_2966"/>
<evidence type="ECO:0000259" key="4">
    <source>
        <dbReference type="Pfam" id="PF13750"/>
    </source>
</evidence>
<feature type="domain" description="Ig-like" evidence="4">
    <location>
        <begin position="1293"/>
        <end position="1348"/>
    </location>
</feature>
<dbReference type="InterPro" id="IPR013783">
    <property type="entry name" value="Ig-like_fold"/>
</dbReference>
<proteinExistence type="predicted"/>
<organism evidence="6 7">
    <name type="scientific">Clostridium amylolyticum</name>
    <dbReference type="NCBI Taxonomy" id="1121298"/>
    <lineage>
        <taxon>Bacteria</taxon>
        <taxon>Bacillati</taxon>
        <taxon>Bacillota</taxon>
        <taxon>Clostridia</taxon>
        <taxon>Eubacteriales</taxon>
        <taxon>Clostridiaceae</taxon>
        <taxon>Clostridium</taxon>
    </lineage>
</organism>
<dbReference type="Pfam" id="PF19077">
    <property type="entry name" value="Big_13"/>
    <property type="match status" value="1"/>
</dbReference>
<dbReference type="InterPro" id="IPR022038">
    <property type="entry name" value="Ig-like_bact"/>
</dbReference>
<keyword evidence="7" id="KW-1185">Reference proteome</keyword>
<sequence>MNRKKIIALILAFLVSSSMLPKVETSAEITNDTAKDYILSQNYIREKPEEITSLTSKDSSKVDISDVTGENDFASYFVLSHSNNFVEVNKMSSEKIIPVIDLSKLSLIGLETINYEITKTNKSTKAVTKEKFSYSGVKSKVYKLPDIVTTNLESVTITYNVLGLLGQEKKSKKIIYEDFVAPKLSIKNLQYTLAPESSSMNLKFNVEAQNDSLIPEKSAIYLNDALINDTKINYDEINKVYNVSLNIPKWNSNLNIDTIDFFAADEAYNIGKASIKNFPLVNFDNWYDKKVIADKDLKVTGSLGSGITSLKVDEQAAVIDKGKFIGKVNSSQGTLTAEYSYNGLPIIFIADYVKDDKGPTFNSVTVNSYKVENQGILYIKSPDNLIIKGTLSDNYLTKYISLKSVSYTLKNGWIKKLDLSSLANEGKYTINNGSFNLDFNLENINNNDLSTITLIAQDNLANESEAFSFNILVDTVSPEVSIGTGSSQTDFKPFNDGISSKSPFTPCIKVTDENLDEDTSTIEVKAEGESMLPSDSFTTTLKDDTKFIKSNNYYSFKTPLMKDGNYTIIANIKDKSGNTASYTVNFSVDNENPLIKISGLEKFTFPDYAANVDLVTPRVVISDINKDSASITVVKDNEEGPVYENPKAYEENPITLPSADGKTLEGTYTLTVNAKDKAGNSSADSFTFTVDRTSPVIEGIYIENDGNYKDKNLDNEEYYRHYFNPSVAVKENNIDKQNSKFIVNNKAYSFGHANVEFIKGRYVLKNVINEDGIYNLKVHVEDTAGNTTSDISREFYVDTDIAKVSIINDFKNGYLQSLTPILQIDDQFLKKEDLKSEEYIIASLYTIDVTTNLYKSKKDYGFEFKSKVGKTITLQGTDYIPSNNPGEKYMLEVLIKDKAGKGNKEDYIKETKFFYIDNIKPNANFLNINHGTYYRNPEDPSVIITEQHLDKDNSFFTVNNEIYNFNHSNVVYDDGKYTLKNVVTKNGKPIDGTYNIKLHLQDLAGNEFNLDEVTIYVDSKVPELSIGNINNGAYYNSKVTPEFLIEDDFLSKQDIDKGELINATLYTINSETKATITSKPYKLEYIDRLQGKLLIRGESIENNNLRNEQYKIVVQFKDKASKHNNEDYKTSAVEFVIDKNNPNISFSEANGRIIENGSYYQGTFNPIIKISDNYAINTKSITLNGNPYGGNFITTEDGILFQGAEINSDGNYTISVMAEDKATNKAKPFEINFTLDNTKPAIEISGVKDDEFNNKEITTPIIKIIDTNNALNKTVFKLSKNGGAFNTINPSLYNGVFSFNVSEEGEYKLLVTAEDLAGNSYTAPILTFTIDRTKPIVKINAEEGAFINTNNFKPLITTQVPEDTVFEVFINDTYYNPNSLPMLPDGEYTVRARAKDKAGNISEETKVSFILDRLPPQIFIQGLEGLIFHKDDIKLSIRQDELYESIFEVYLNGKRQSANSISINSEGEYILKVLAVDKANNTNERTVKFVLDKTKPIIEFKEQINNRFFREFIEPIFDIIDSSDHKYTITIDNLPYVRGSLLADGKHTLIIEATDAAGNVSDPKVITFFIDSTPPTILFGGIEDGEKYTASVKPEIYLEDLSDITTPTVLLNGKQVYANSLDGKTFLLEEITSLGNHELTVKATDKLGNETTKTINFTITGNKSAASLLGKNKVILTTSAVSIIAIILGLFAFLKLRKKPEDSSRDTE</sequence>
<reference evidence="6 7" key="1">
    <citation type="submission" date="2016-11" db="EMBL/GenBank/DDBJ databases">
        <authorList>
            <person name="Jaros S."/>
            <person name="Januszkiewicz K."/>
            <person name="Wedrychowicz H."/>
        </authorList>
    </citation>
    <scope>NUCLEOTIDE SEQUENCE [LARGE SCALE GENOMIC DNA]</scope>
    <source>
        <strain evidence="6 7">DSM 21864</strain>
    </source>
</reference>
<evidence type="ECO:0000259" key="5">
    <source>
        <dbReference type="Pfam" id="PF19077"/>
    </source>
</evidence>
<feature type="signal peptide" evidence="2">
    <location>
        <begin position="1"/>
        <end position="21"/>
    </location>
</feature>
<name>A0A1M6J6H7_9CLOT</name>
<gene>
    <name evidence="6" type="ORF">SAMN05444401_2966</name>
</gene>
<evidence type="ECO:0000256" key="1">
    <source>
        <dbReference type="SAM" id="Phobius"/>
    </source>
</evidence>
<feature type="domain" description="Ig-like" evidence="3">
    <location>
        <begin position="1380"/>
        <end position="1412"/>
    </location>
</feature>
<evidence type="ECO:0000313" key="6">
    <source>
        <dbReference type="EMBL" id="SHJ42282.1"/>
    </source>
</evidence>
<protein>
    <submittedName>
        <fullName evidence="6">Ig-like domain (Group 3)</fullName>
    </submittedName>
</protein>
<dbReference type="EMBL" id="FQZO01000005">
    <property type="protein sequence ID" value="SHJ42282.1"/>
    <property type="molecule type" value="Genomic_DNA"/>
</dbReference>
<evidence type="ECO:0000256" key="2">
    <source>
        <dbReference type="SAM" id="SignalP"/>
    </source>
</evidence>
<evidence type="ECO:0000313" key="7">
    <source>
        <dbReference type="Proteomes" id="UP000184080"/>
    </source>
</evidence>
<keyword evidence="1" id="KW-1133">Transmembrane helix</keyword>
<feature type="domain" description="Bacterial Ig-like" evidence="5">
    <location>
        <begin position="615"/>
        <end position="691"/>
    </location>
</feature>
<dbReference type="OrthoDB" id="9758209at2"/>
<evidence type="ECO:0000259" key="3">
    <source>
        <dbReference type="Pfam" id="PF12245"/>
    </source>
</evidence>
<feature type="chain" id="PRO_5039705166" evidence="2">
    <location>
        <begin position="22"/>
        <end position="1708"/>
    </location>
</feature>
<feature type="transmembrane region" description="Helical" evidence="1">
    <location>
        <begin position="1674"/>
        <end position="1694"/>
    </location>
</feature>
<dbReference type="PANTHER" id="PTHR14795:SF0">
    <property type="entry name" value="TRANSMEMBRANE PROTEIN 62"/>
    <property type="match status" value="1"/>
</dbReference>
<accession>A0A1M6J6H7</accession>
<dbReference type="Pfam" id="PF13750">
    <property type="entry name" value="Big_3_3"/>
    <property type="match status" value="1"/>
</dbReference>
<dbReference type="PANTHER" id="PTHR14795">
    <property type="entry name" value="HELICASE RELATED"/>
    <property type="match status" value="1"/>
</dbReference>
<dbReference type="InterPro" id="IPR044016">
    <property type="entry name" value="Big_13"/>
</dbReference>
<keyword evidence="1" id="KW-0472">Membrane</keyword>
<keyword evidence="2" id="KW-0732">Signal</keyword>
<keyword evidence="1" id="KW-0812">Transmembrane</keyword>
<dbReference type="Proteomes" id="UP000184080">
    <property type="component" value="Unassembled WGS sequence"/>
</dbReference>
<dbReference type="RefSeq" id="WP_073008271.1">
    <property type="nucleotide sequence ID" value="NZ_FQZO01000005.1"/>
</dbReference>